<dbReference type="PROSITE" id="PS50948">
    <property type="entry name" value="PAN"/>
    <property type="match status" value="1"/>
</dbReference>
<proteinExistence type="predicted"/>
<dbReference type="GO" id="GO:0003824">
    <property type="term" value="F:catalytic activity"/>
    <property type="evidence" value="ECO:0007669"/>
    <property type="project" value="InterPro"/>
</dbReference>
<dbReference type="Gene3D" id="3.60.10.10">
    <property type="entry name" value="Endonuclease/exonuclease/phosphatase"/>
    <property type="match status" value="1"/>
</dbReference>
<evidence type="ECO:0000256" key="2">
    <source>
        <dbReference type="SAM" id="SignalP"/>
    </source>
</evidence>
<sequence length="534" mass="59069">MPQKSHLRASTKIARDVQLTFRLGEGCKKSVAAMWNVLLVTLALCHPVHGGECQRGQRSPGQECNAGPTLLQYGSRVRQPDVLATDVEEMTAEACAPFEEWPNVDGVTCGGCRALVDTSPYGGRCDAYCESFGHKCVAAAEEKEETCEVLERKRCDEEIADTSDMLCTCQRETDVCWDGVGGLVEEEGNEVGKLETASLEECERACNGNDACKSVTFCKSWGTCFLKDKRLSGTEDAQSNDHCGSYFKKPCGSAPISRPPWSGGGGGKKLKVRVVSYNLYWWNAFGQNPWKSDHIIRNIKNKLKPDSIGLQECDEPHTIRDRAGLERASKFDGAQGIMVKPGAFRKGDSGSRDIQATGKWGPRYVTWVELIDPKSDRTFWHFNTHWCVHNGNGRVCNEEVRYGGAKHMLDVIKEKASDMPVVITGDFNANLDERGPQHFLKNGFKLAENAWVDCIFYSHHWELARIGAQMRAARGKRGEDNDFIHSRSSSNSNHMAGPAGSPSRHASKLELELCLARLPPRLQLATKMCPTGGF</sequence>
<evidence type="ECO:0000313" key="5">
    <source>
        <dbReference type="Proteomes" id="UP000186817"/>
    </source>
</evidence>
<keyword evidence="2" id="KW-0732">Signal</keyword>
<accession>A0A1Q9CAA1</accession>
<feature type="signal peptide" evidence="2">
    <location>
        <begin position="1"/>
        <end position="50"/>
    </location>
</feature>
<dbReference type="SUPFAM" id="SSF56219">
    <property type="entry name" value="DNase I-like"/>
    <property type="match status" value="1"/>
</dbReference>
<dbReference type="Pfam" id="PF00024">
    <property type="entry name" value="PAN_1"/>
    <property type="match status" value="1"/>
</dbReference>
<dbReference type="Pfam" id="PF03372">
    <property type="entry name" value="Exo_endo_phos"/>
    <property type="match status" value="1"/>
</dbReference>
<dbReference type="InterPro" id="IPR005135">
    <property type="entry name" value="Endo/exonuclease/phosphatase"/>
</dbReference>
<reference evidence="4 5" key="1">
    <citation type="submission" date="2016-02" db="EMBL/GenBank/DDBJ databases">
        <title>Genome analysis of coral dinoflagellate symbionts highlights evolutionary adaptations to a symbiotic lifestyle.</title>
        <authorList>
            <person name="Aranda M."/>
            <person name="Li Y."/>
            <person name="Liew Y.J."/>
            <person name="Baumgarten S."/>
            <person name="Simakov O."/>
            <person name="Wilson M."/>
            <person name="Piel J."/>
            <person name="Ashoor H."/>
            <person name="Bougouffa S."/>
            <person name="Bajic V.B."/>
            <person name="Ryu T."/>
            <person name="Ravasi T."/>
            <person name="Bayer T."/>
            <person name="Micklem G."/>
            <person name="Kim H."/>
            <person name="Bhak J."/>
            <person name="Lajeunesse T.C."/>
            <person name="Voolstra C.R."/>
        </authorList>
    </citation>
    <scope>NUCLEOTIDE SEQUENCE [LARGE SCALE GENOMIC DNA]</scope>
    <source>
        <strain evidence="4 5">CCMP2467</strain>
    </source>
</reference>
<name>A0A1Q9CAA1_SYMMI</name>
<protein>
    <recommendedName>
        <fullName evidence="3">Apple domain-containing protein</fullName>
    </recommendedName>
</protein>
<dbReference type="EMBL" id="LSRX01001441">
    <property type="protein sequence ID" value="OLP79855.1"/>
    <property type="molecule type" value="Genomic_DNA"/>
</dbReference>
<feature type="chain" id="PRO_5012773773" description="Apple domain-containing protein" evidence="2">
    <location>
        <begin position="51"/>
        <end position="534"/>
    </location>
</feature>
<organism evidence="4 5">
    <name type="scientific">Symbiodinium microadriaticum</name>
    <name type="common">Dinoflagellate</name>
    <name type="synonym">Zooxanthella microadriatica</name>
    <dbReference type="NCBI Taxonomy" id="2951"/>
    <lineage>
        <taxon>Eukaryota</taxon>
        <taxon>Sar</taxon>
        <taxon>Alveolata</taxon>
        <taxon>Dinophyceae</taxon>
        <taxon>Suessiales</taxon>
        <taxon>Symbiodiniaceae</taxon>
        <taxon>Symbiodinium</taxon>
    </lineage>
</organism>
<keyword evidence="5" id="KW-1185">Reference proteome</keyword>
<dbReference type="InterPro" id="IPR036691">
    <property type="entry name" value="Endo/exonu/phosph_ase_sf"/>
</dbReference>
<dbReference type="InterPro" id="IPR003609">
    <property type="entry name" value="Pan_app"/>
</dbReference>
<gene>
    <name evidence="4" type="ORF">AK812_SmicGene39817</name>
</gene>
<evidence type="ECO:0000313" key="4">
    <source>
        <dbReference type="EMBL" id="OLP79855.1"/>
    </source>
</evidence>
<feature type="domain" description="Apple" evidence="3">
    <location>
        <begin position="169"/>
        <end position="251"/>
    </location>
</feature>
<dbReference type="Gene3D" id="3.50.4.10">
    <property type="entry name" value="Hepatocyte Growth Factor"/>
    <property type="match status" value="1"/>
</dbReference>
<dbReference type="OrthoDB" id="406928at2759"/>
<evidence type="ECO:0000259" key="3">
    <source>
        <dbReference type="PROSITE" id="PS50948"/>
    </source>
</evidence>
<feature type="region of interest" description="Disordered" evidence="1">
    <location>
        <begin position="477"/>
        <end position="504"/>
    </location>
</feature>
<dbReference type="Proteomes" id="UP000186817">
    <property type="component" value="Unassembled WGS sequence"/>
</dbReference>
<evidence type="ECO:0000256" key="1">
    <source>
        <dbReference type="SAM" id="MobiDB-lite"/>
    </source>
</evidence>
<dbReference type="AlphaFoldDB" id="A0A1Q9CAA1"/>
<comment type="caution">
    <text evidence="4">The sequence shown here is derived from an EMBL/GenBank/DDBJ whole genome shotgun (WGS) entry which is preliminary data.</text>
</comment>